<reference evidence="1 2" key="1">
    <citation type="submission" date="2018-10" db="EMBL/GenBank/DDBJ databases">
        <title>Genomic Encyclopedia of Archaeal and Bacterial Type Strains, Phase II (KMG-II): from individual species to whole genera.</title>
        <authorList>
            <person name="Goeker M."/>
        </authorList>
    </citation>
    <scope>NUCLEOTIDE SEQUENCE [LARGE SCALE GENOMIC DNA]</scope>
    <source>
        <strain evidence="1 2">DSM 15094</strain>
    </source>
</reference>
<accession>A0A495S0I8</accession>
<dbReference type="EMBL" id="RBXA01000003">
    <property type="protein sequence ID" value="RKS92678.1"/>
    <property type="molecule type" value="Genomic_DNA"/>
</dbReference>
<evidence type="ECO:0000313" key="1">
    <source>
        <dbReference type="EMBL" id="RKS92678.1"/>
    </source>
</evidence>
<dbReference type="AlphaFoldDB" id="A0A495S0I8"/>
<name>A0A495S0I8_9FLAO</name>
<gene>
    <name evidence="1" type="ORF">BC952_2592</name>
</gene>
<organism evidence="1 2">
    <name type="scientific">Flavobacterium limicola</name>
    <dbReference type="NCBI Taxonomy" id="180441"/>
    <lineage>
        <taxon>Bacteria</taxon>
        <taxon>Pseudomonadati</taxon>
        <taxon>Bacteroidota</taxon>
        <taxon>Flavobacteriia</taxon>
        <taxon>Flavobacteriales</taxon>
        <taxon>Flavobacteriaceae</taxon>
        <taxon>Flavobacterium</taxon>
    </lineage>
</organism>
<protein>
    <submittedName>
        <fullName evidence="1">Uncharacterized protein</fullName>
    </submittedName>
</protein>
<sequence length="31" mass="3645">MKYFFISSGWIAQREEELPPGDDSRSDEEPK</sequence>
<evidence type="ECO:0000313" key="2">
    <source>
        <dbReference type="Proteomes" id="UP000280091"/>
    </source>
</evidence>
<proteinExistence type="predicted"/>
<keyword evidence="2" id="KW-1185">Reference proteome</keyword>
<comment type="caution">
    <text evidence="1">The sequence shown here is derived from an EMBL/GenBank/DDBJ whole genome shotgun (WGS) entry which is preliminary data.</text>
</comment>
<dbReference type="Proteomes" id="UP000280091">
    <property type="component" value="Unassembled WGS sequence"/>
</dbReference>